<dbReference type="OrthoDB" id="350959at2157"/>
<sequence length="334" mass="39146">MEEIKSGWIKHRITEVDHKEKEGEVYFRVKFHSVVEILDIHPGDTIHLELREEDEYAYIRGEKSRNGSSVEGYYKVHQDNYFEVPKRWNEFFPDRFYQAVVEVNLKDDPHFRMYHPIDYGLHRVPELQKQKYDTLIGESIEERYWEEIKPNVDTVDLASRTPFDGQKVKIVPVNPDFDPVLQESDQQFHGDNIVVTPDDVTSVTKDHTIPAKELDKFSFRWIPDINSANDIDKLKTHNKNRRSSLIFKIEDKGGKEVILPKKGGIAVWAAENGRLGYTWLLHTEEYQGNDLPEGKRINSKWAAKYFDSSDSDESCIKLYLPIPFMTKDPGVWWT</sequence>
<keyword evidence="2" id="KW-1185">Reference proteome</keyword>
<reference evidence="2" key="1">
    <citation type="submission" date="2016-10" db="EMBL/GenBank/DDBJ databases">
        <authorList>
            <person name="Varghese N."/>
            <person name="Submissions S."/>
        </authorList>
    </citation>
    <scope>NUCLEOTIDE SEQUENCE [LARGE SCALE GENOMIC DNA]</scope>
    <source>
        <strain evidence="2">DSM 24767</strain>
    </source>
</reference>
<protein>
    <submittedName>
        <fullName evidence="1">Uncharacterized protein</fullName>
    </submittedName>
</protein>
<accession>A0A1H1ALJ7</accession>
<gene>
    <name evidence="1" type="ORF">SAMN04489842_0735</name>
</gene>
<name>A0A1H1ALJ7_NATTX</name>
<evidence type="ECO:0000313" key="1">
    <source>
        <dbReference type="EMBL" id="SDQ40548.1"/>
    </source>
</evidence>
<evidence type="ECO:0000313" key="2">
    <source>
        <dbReference type="Proteomes" id="UP000198848"/>
    </source>
</evidence>
<dbReference type="EMBL" id="FNLC01000001">
    <property type="protein sequence ID" value="SDQ40548.1"/>
    <property type="molecule type" value="Genomic_DNA"/>
</dbReference>
<dbReference type="AlphaFoldDB" id="A0A1H1ALJ7"/>
<organism evidence="1 2">
    <name type="scientific">Natronobacterium texcoconense</name>
    <dbReference type="NCBI Taxonomy" id="1095778"/>
    <lineage>
        <taxon>Archaea</taxon>
        <taxon>Methanobacteriati</taxon>
        <taxon>Methanobacteriota</taxon>
        <taxon>Stenosarchaea group</taxon>
        <taxon>Halobacteria</taxon>
        <taxon>Halobacteriales</taxon>
        <taxon>Natrialbaceae</taxon>
        <taxon>Natronobacterium</taxon>
    </lineage>
</organism>
<dbReference type="Proteomes" id="UP000198848">
    <property type="component" value="Unassembled WGS sequence"/>
</dbReference>
<dbReference type="STRING" id="1095778.SAMN04489842_0735"/>
<proteinExistence type="predicted"/>
<dbReference type="RefSeq" id="WP_090377491.1">
    <property type="nucleotide sequence ID" value="NZ_FNLC01000001.1"/>
</dbReference>